<dbReference type="Proteomes" id="UP000515561">
    <property type="component" value="Chromosome"/>
</dbReference>
<proteinExistence type="predicted"/>
<reference evidence="1 2" key="1">
    <citation type="journal article" date="2016" name="Int. J. Syst. Evol. Microbiol.">
        <title>Descriptions of Anaerotaenia torta gen. nov., sp. nov. and Anaerocolumna cellulosilytica gen. nov., sp. nov. isolated from a methanogenic reactor of cattle waste.</title>
        <authorList>
            <person name="Uek A."/>
            <person name="Ohtaki Y."/>
            <person name="Kaku N."/>
            <person name="Ueki K."/>
        </authorList>
    </citation>
    <scope>NUCLEOTIDE SEQUENCE [LARGE SCALE GENOMIC DNA]</scope>
    <source>
        <strain evidence="1 2">SN021</strain>
    </source>
</reference>
<dbReference type="AlphaFoldDB" id="A0A6S6R1X0"/>
<evidence type="ECO:0000313" key="2">
    <source>
        <dbReference type="Proteomes" id="UP000515561"/>
    </source>
</evidence>
<keyword evidence="2" id="KW-1185">Reference proteome</keyword>
<dbReference type="EMBL" id="AP023367">
    <property type="protein sequence ID" value="BCJ96106.1"/>
    <property type="molecule type" value="Genomic_DNA"/>
</dbReference>
<protein>
    <submittedName>
        <fullName evidence="1">Uncharacterized protein</fullName>
    </submittedName>
</protein>
<dbReference type="KEGG" id="acel:acsn021_36750"/>
<accession>A0A6S6R1X0</accession>
<name>A0A6S6R1X0_9FIRM</name>
<dbReference type="InterPro" id="IPR036629">
    <property type="entry name" value="YjbJ_sf"/>
</dbReference>
<dbReference type="SUPFAM" id="SSF69047">
    <property type="entry name" value="Hypothetical protein YjbJ"/>
    <property type="match status" value="1"/>
</dbReference>
<organism evidence="1 2">
    <name type="scientific">Anaerocolumna cellulosilytica</name>
    <dbReference type="NCBI Taxonomy" id="433286"/>
    <lineage>
        <taxon>Bacteria</taxon>
        <taxon>Bacillati</taxon>
        <taxon>Bacillota</taxon>
        <taxon>Clostridia</taxon>
        <taxon>Lachnospirales</taxon>
        <taxon>Lachnospiraceae</taxon>
        <taxon>Anaerocolumna</taxon>
    </lineage>
</organism>
<sequence>MEKKINNNLDSVEGRIKEFAGKLLDDEDLEFKGKIQSIKGDIAGKGEALKHKAQGKVNDFIDNSFIHKIREDSCKKD</sequence>
<dbReference type="RefSeq" id="WP_184091735.1">
    <property type="nucleotide sequence ID" value="NZ_AP023367.1"/>
</dbReference>
<evidence type="ECO:0000313" key="1">
    <source>
        <dbReference type="EMBL" id="BCJ96106.1"/>
    </source>
</evidence>
<gene>
    <name evidence="1" type="ORF">acsn021_36750</name>
</gene>
<dbReference type="Gene3D" id="1.10.1470.10">
    <property type="entry name" value="YjbJ"/>
    <property type="match status" value="1"/>
</dbReference>